<dbReference type="InterPro" id="IPR051472">
    <property type="entry name" value="T3SS_Stator/FliH"/>
</dbReference>
<dbReference type="OrthoDB" id="6415116at2"/>
<dbReference type="Pfam" id="PF02108">
    <property type="entry name" value="FliH"/>
    <property type="match status" value="1"/>
</dbReference>
<evidence type="ECO:0000256" key="4">
    <source>
        <dbReference type="ARBA" id="ARBA00022448"/>
    </source>
</evidence>
<evidence type="ECO:0000256" key="6">
    <source>
        <dbReference type="ARBA" id="ARBA00022927"/>
    </source>
</evidence>
<keyword evidence="9" id="KW-0969">Cilium</keyword>
<keyword evidence="7" id="KW-1006">Bacterial flagellum protein export</keyword>
<comment type="function">
    <text evidence="1">Needed for flagellar regrowth and assembly.</text>
</comment>
<proteinExistence type="inferred from homology"/>
<dbReference type="AlphaFoldDB" id="A0A4D6XYW2"/>
<dbReference type="SUPFAM" id="SSF160527">
    <property type="entry name" value="V-type ATPase subunit E-like"/>
    <property type="match status" value="1"/>
</dbReference>
<dbReference type="Proteomes" id="UP000298773">
    <property type="component" value="Chromosome"/>
</dbReference>
<dbReference type="GO" id="GO:0015031">
    <property type="term" value="P:protein transport"/>
    <property type="evidence" value="ECO:0007669"/>
    <property type="project" value="UniProtKB-KW"/>
</dbReference>
<keyword evidence="9" id="KW-0282">Flagellum</keyword>
<evidence type="ECO:0000256" key="7">
    <source>
        <dbReference type="ARBA" id="ARBA00023225"/>
    </source>
</evidence>
<keyword evidence="6" id="KW-0653">Protein transport</keyword>
<dbReference type="RefSeq" id="WP_158356368.1">
    <property type="nucleotide sequence ID" value="NZ_CP034873.1"/>
</dbReference>
<reference evidence="9 10" key="1">
    <citation type="submission" date="2018-12" db="EMBL/GenBank/DDBJ databases">
        <authorList>
            <person name="Chong R.A."/>
        </authorList>
    </citation>
    <scope>NUCLEOTIDE SEQUENCE [LARGE SCALE GENOMIC DNA]</scope>
    <source>
        <strain evidence="9 10">Hta</strain>
    </source>
</reference>
<sequence>MSSESLKKKWTKWYPKKISLKNTNKNKFFLSNVDQFNKEDFHLFEKKKTILNESINNDLQLEKIKNISYQKGFETGLLEGKQDQILLKKTLNNFFLECDKHFVVSEYKLYNMILKILSHFASYLIGKKINVDQSYLKDNIKKILQVKELCLNNIIITAHPSNKNFIENTFQDCFKSYKWQITYDDKIDKNGFKIKSQNSDSNIDATVEARWQELRRLIDLEDY</sequence>
<feature type="domain" description="Flagellar assembly protein FliH/Type III secretion system HrpE" evidence="8">
    <location>
        <begin position="88"/>
        <end position="214"/>
    </location>
</feature>
<evidence type="ECO:0000256" key="5">
    <source>
        <dbReference type="ARBA" id="ARBA00022795"/>
    </source>
</evidence>
<evidence type="ECO:0000256" key="1">
    <source>
        <dbReference type="ARBA" id="ARBA00003041"/>
    </source>
</evidence>
<organism evidence="9 10">
    <name type="scientific">Buchnera aphidicola</name>
    <name type="common">Hyadaphis tataricae</name>
    <dbReference type="NCBI Taxonomy" id="1241859"/>
    <lineage>
        <taxon>Bacteria</taxon>
        <taxon>Pseudomonadati</taxon>
        <taxon>Pseudomonadota</taxon>
        <taxon>Gammaproteobacteria</taxon>
        <taxon>Enterobacterales</taxon>
        <taxon>Erwiniaceae</taxon>
        <taxon>Buchnera</taxon>
    </lineage>
</organism>
<protein>
    <recommendedName>
        <fullName evidence="3">Flagellar assembly protein FliH</fullName>
    </recommendedName>
</protein>
<evidence type="ECO:0000313" key="9">
    <source>
        <dbReference type="EMBL" id="QCI21397.1"/>
    </source>
</evidence>
<dbReference type="GO" id="GO:0044781">
    <property type="term" value="P:bacterial-type flagellum organization"/>
    <property type="evidence" value="ECO:0007669"/>
    <property type="project" value="UniProtKB-KW"/>
</dbReference>
<gene>
    <name evidence="9" type="ORF">D9V69_00360</name>
</gene>
<evidence type="ECO:0000313" key="10">
    <source>
        <dbReference type="Proteomes" id="UP000298773"/>
    </source>
</evidence>
<dbReference type="EMBL" id="CP034873">
    <property type="protein sequence ID" value="QCI21397.1"/>
    <property type="molecule type" value="Genomic_DNA"/>
</dbReference>
<keyword evidence="9" id="KW-0966">Cell projection</keyword>
<dbReference type="InterPro" id="IPR018035">
    <property type="entry name" value="Flagellar_FliH/T3SS_HrpE"/>
</dbReference>
<evidence type="ECO:0000256" key="3">
    <source>
        <dbReference type="ARBA" id="ARBA00016507"/>
    </source>
</evidence>
<accession>A0A4D6XYW2</accession>
<dbReference type="GO" id="GO:0005829">
    <property type="term" value="C:cytosol"/>
    <property type="evidence" value="ECO:0007669"/>
    <property type="project" value="TreeGrafter"/>
</dbReference>
<name>A0A4D6XYW2_9GAMM</name>
<comment type="similarity">
    <text evidence="2">Belongs to the FliH family.</text>
</comment>
<dbReference type="PANTHER" id="PTHR34982:SF1">
    <property type="entry name" value="FLAGELLAR ASSEMBLY PROTEIN FLIH"/>
    <property type="match status" value="1"/>
</dbReference>
<keyword evidence="5" id="KW-1005">Bacterial flagellum biogenesis</keyword>
<evidence type="ECO:0000256" key="2">
    <source>
        <dbReference type="ARBA" id="ARBA00006602"/>
    </source>
</evidence>
<reference evidence="9 10" key="2">
    <citation type="submission" date="2019-05" db="EMBL/GenBank/DDBJ databases">
        <title>Genome evolution of the obligate endosymbiont Buchnera aphidicola.</title>
        <authorList>
            <person name="Moran N.A."/>
        </authorList>
    </citation>
    <scope>NUCLEOTIDE SEQUENCE [LARGE SCALE GENOMIC DNA]</scope>
    <source>
        <strain evidence="9 10">Hta</strain>
    </source>
</reference>
<dbReference type="PANTHER" id="PTHR34982">
    <property type="entry name" value="YOP PROTEINS TRANSLOCATION PROTEIN L"/>
    <property type="match status" value="1"/>
</dbReference>
<evidence type="ECO:0000259" key="8">
    <source>
        <dbReference type="Pfam" id="PF02108"/>
    </source>
</evidence>
<keyword evidence="4" id="KW-0813">Transport</keyword>